<dbReference type="OrthoDB" id="6120986at2"/>
<keyword evidence="1" id="KW-0472">Membrane</keyword>
<keyword evidence="1" id="KW-1133">Transmembrane helix</keyword>
<sequence length="101" mass="11379">MKHLKPTWQKIRTLLKRRADNPKENFMLLLIGFGVFMLGLLMIGYAQYFIWHAMVAELVALAGLILLIGGMILAAVGYISLSVLRILRFLDSDDDNTNTPS</sequence>
<evidence type="ECO:0000256" key="1">
    <source>
        <dbReference type="SAM" id="Phobius"/>
    </source>
</evidence>
<dbReference type="Proteomes" id="UP000250744">
    <property type="component" value="Unassembled WGS sequence"/>
</dbReference>
<proteinExistence type="predicted"/>
<dbReference type="EMBL" id="QKRX01000012">
    <property type="protein sequence ID" value="RAU17119.1"/>
    <property type="molecule type" value="Genomic_DNA"/>
</dbReference>
<evidence type="ECO:0000313" key="3">
    <source>
        <dbReference type="Proteomes" id="UP000250744"/>
    </source>
</evidence>
<name>A0A364NJ14_9GAMM</name>
<accession>A0A364NJ14</accession>
<keyword evidence="1" id="KW-0812">Transmembrane</keyword>
<feature type="transmembrane region" description="Helical" evidence="1">
    <location>
        <begin position="58"/>
        <end position="81"/>
    </location>
</feature>
<gene>
    <name evidence="2" type="ORF">DN062_14485</name>
</gene>
<reference evidence="2 3" key="1">
    <citation type="submission" date="2018-06" db="EMBL/GenBank/DDBJ databases">
        <title>Nitrincola tibetense sp. nov., isolated from Lake XuguoCo on Tibetan Plateau.</title>
        <authorList>
            <person name="Xing P."/>
        </authorList>
    </citation>
    <scope>NUCLEOTIDE SEQUENCE [LARGE SCALE GENOMIC DNA]</scope>
    <source>
        <strain evidence="3">xg18</strain>
    </source>
</reference>
<organism evidence="2 3">
    <name type="scientific">Nitrincola tibetensis</name>
    <dbReference type="NCBI Taxonomy" id="2219697"/>
    <lineage>
        <taxon>Bacteria</taxon>
        <taxon>Pseudomonadati</taxon>
        <taxon>Pseudomonadota</taxon>
        <taxon>Gammaproteobacteria</taxon>
        <taxon>Oceanospirillales</taxon>
        <taxon>Oceanospirillaceae</taxon>
        <taxon>Nitrincola</taxon>
    </lineage>
</organism>
<keyword evidence="3" id="KW-1185">Reference proteome</keyword>
<protein>
    <submittedName>
        <fullName evidence="2">Uncharacterized protein</fullName>
    </submittedName>
</protein>
<comment type="caution">
    <text evidence="2">The sequence shown here is derived from an EMBL/GenBank/DDBJ whole genome shotgun (WGS) entry which is preliminary data.</text>
</comment>
<feature type="transmembrane region" description="Helical" evidence="1">
    <location>
        <begin position="26"/>
        <end position="46"/>
    </location>
</feature>
<dbReference type="InterPro" id="IPR036927">
    <property type="entry name" value="Cyt_c_oxase-like_su1_sf"/>
</dbReference>
<evidence type="ECO:0000313" key="2">
    <source>
        <dbReference type="EMBL" id="RAU17119.1"/>
    </source>
</evidence>
<dbReference type="SUPFAM" id="SSF81442">
    <property type="entry name" value="Cytochrome c oxidase subunit I-like"/>
    <property type="match status" value="1"/>
</dbReference>
<dbReference type="AlphaFoldDB" id="A0A364NJ14"/>